<dbReference type="GO" id="GO:0005737">
    <property type="term" value="C:cytoplasm"/>
    <property type="evidence" value="ECO:0007669"/>
    <property type="project" value="UniProtKB-SubCell"/>
</dbReference>
<dbReference type="InterPro" id="IPR020449">
    <property type="entry name" value="Tscrpt_reg_AraC-type_HTH"/>
</dbReference>
<dbReference type="RefSeq" id="WP_063182650.1">
    <property type="nucleotide sequence ID" value="NZ_LQRA01000055.1"/>
</dbReference>
<protein>
    <recommendedName>
        <fullName evidence="13">Two-component system response regulator</fullName>
    </recommendedName>
</protein>
<evidence type="ECO:0000256" key="7">
    <source>
        <dbReference type="ARBA" id="ARBA00023163"/>
    </source>
</evidence>
<evidence type="ECO:0008006" key="13">
    <source>
        <dbReference type="Google" id="ProtNLM"/>
    </source>
</evidence>
<keyword evidence="12" id="KW-1185">Reference proteome</keyword>
<dbReference type="SMART" id="SM00342">
    <property type="entry name" value="HTH_ARAC"/>
    <property type="match status" value="1"/>
</dbReference>
<dbReference type="Proteomes" id="UP000076563">
    <property type="component" value="Unassembled WGS sequence"/>
</dbReference>
<dbReference type="CDD" id="cd17536">
    <property type="entry name" value="REC_YesN-like"/>
    <property type="match status" value="1"/>
</dbReference>
<evidence type="ECO:0000313" key="11">
    <source>
        <dbReference type="EMBL" id="KZE78535.1"/>
    </source>
</evidence>
<dbReference type="AlphaFoldDB" id="A0A161SD77"/>
<evidence type="ECO:0000256" key="4">
    <source>
        <dbReference type="ARBA" id="ARBA00023012"/>
    </source>
</evidence>
<dbReference type="Gene3D" id="1.10.10.60">
    <property type="entry name" value="Homeodomain-like"/>
    <property type="match status" value="2"/>
</dbReference>
<evidence type="ECO:0000259" key="9">
    <source>
        <dbReference type="PROSITE" id="PS01124"/>
    </source>
</evidence>
<dbReference type="PANTHER" id="PTHR42713">
    <property type="entry name" value="HISTIDINE KINASE-RELATED"/>
    <property type="match status" value="1"/>
</dbReference>
<evidence type="ECO:0000259" key="10">
    <source>
        <dbReference type="PROSITE" id="PS50110"/>
    </source>
</evidence>
<accession>A0A161SD77</accession>
<dbReference type="InterPro" id="IPR018060">
    <property type="entry name" value="HTH_AraC"/>
</dbReference>
<gene>
    <name evidence="11" type="ORF">AV654_01905</name>
</gene>
<dbReference type="SMART" id="SM00448">
    <property type="entry name" value="REC"/>
    <property type="match status" value="1"/>
</dbReference>
<dbReference type="PRINTS" id="PR00032">
    <property type="entry name" value="HTHARAC"/>
</dbReference>
<keyword evidence="5" id="KW-0805">Transcription regulation</keyword>
<dbReference type="InterPro" id="IPR001789">
    <property type="entry name" value="Sig_transdc_resp-reg_receiver"/>
</dbReference>
<dbReference type="SUPFAM" id="SSF46689">
    <property type="entry name" value="Homeodomain-like"/>
    <property type="match status" value="2"/>
</dbReference>
<dbReference type="GO" id="GO:0000160">
    <property type="term" value="P:phosphorelay signal transduction system"/>
    <property type="evidence" value="ECO:0007669"/>
    <property type="project" value="UniProtKB-KW"/>
</dbReference>
<dbReference type="eggNOG" id="COG2207">
    <property type="taxonomic scope" value="Bacteria"/>
</dbReference>
<keyword evidence="7" id="KW-0804">Transcription</keyword>
<dbReference type="InterPro" id="IPR051552">
    <property type="entry name" value="HptR"/>
</dbReference>
<dbReference type="PROSITE" id="PS01124">
    <property type="entry name" value="HTH_ARAC_FAMILY_2"/>
    <property type="match status" value="1"/>
</dbReference>
<dbReference type="Pfam" id="PF12833">
    <property type="entry name" value="HTH_18"/>
    <property type="match status" value="1"/>
</dbReference>
<evidence type="ECO:0000256" key="3">
    <source>
        <dbReference type="ARBA" id="ARBA00022553"/>
    </source>
</evidence>
<dbReference type="PROSITE" id="PS50110">
    <property type="entry name" value="RESPONSE_REGULATORY"/>
    <property type="match status" value="1"/>
</dbReference>
<comment type="subcellular location">
    <subcellularLocation>
        <location evidence="1">Cytoplasm</location>
    </subcellularLocation>
</comment>
<organism evidence="11 12">
    <name type="scientific">Paenibacillus elgii</name>
    <dbReference type="NCBI Taxonomy" id="189691"/>
    <lineage>
        <taxon>Bacteria</taxon>
        <taxon>Bacillati</taxon>
        <taxon>Bacillota</taxon>
        <taxon>Bacilli</taxon>
        <taxon>Bacillales</taxon>
        <taxon>Paenibacillaceae</taxon>
        <taxon>Paenibacillus</taxon>
    </lineage>
</organism>
<dbReference type="Pfam" id="PF00072">
    <property type="entry name" value="Response_reg"/>
    <property type="match status" value="1"/>
</dbReference>
<evidence type="ECO:0000256" key="1">
    <source>
        <dbReference type="ARBA" id="ARBA00004496"/>
    </source>
</evidence>
<keyword evidence="6" id="KW-0238">DNA-binding</keyword>
<dbReference type="EMBL" id="LQRA01000055">
    <property type="protein sequence ID" value="KZE78535.1"/>
    <property type="molecule type" value="Genomic_DNA"/>
</dbReference>
<proteinExistence type="predicted"/>
<dbReference type="InterPro" id="IPR009057">
    <property type="entry name" value="Homeodomain-like_sf"/>
</dbReference>
<sequence>MRKVLIVDDEKNIRLGLRAMIDRLFPDAYTFDFAEDGAEALELLNRAPVDVVITDIRMPVMDGIALIQRIQELDRKPAVVILSGHDDFPYAKEAIRCDVSEYLLKPIVRDELARTMLKLEKELKQRERIDEQLTSSMRQQEAYRESQLSYLLRHPHPEEPGLPDRLKGCGLEWLEEGFQLAVLQYRGSVQGMRPPEFLGRIQAELENAPEPTGQRRAHVWDKENQLVLIAQRRELFQFLAGRIAETGYFAYSMGLSGYTQGVARVRAAHQEAEQALKYTFLQSAPGVVSYERIAGKSRDFTIPADKIRKLGNMLGAGREKEMTSLLMEVLDIRTVARYDIAYLEGVSCAFNELIFDKVFHIYGGESVEILRLFKKVGDLWNFYYFHDYYHSVEGLLHRLDDYVRSMKTFHIDHKEMKQAVQYMQDNFHKDLNMAVVSNHVSLNYSYFSQAFKEYTGESFVSYLKKLRIDKAKELLVTTGHKVYEIGGMTGFENTKHFSRVFKEMEGISPQEYRELHEALKR</sequence>
<dbReference type="PANTHER" id="PTHR42713:SF3">
    <property type="entry name" value="TRANSCRIPTIONAL REGULATORY PROTEIN HPTR"/>
    <property type="match status" value="1"/>
</dbReference>
<dbReference type="SUPFAM" id="SSF52172">
    <property type="entry name" value="CheY-like"/>
    <property type="match status" value="1"/>
</dbReference>
<dbReference type="eggNOG" id="COG4753">
    <property type="taxonomic scope" value="Bacteria"/>
</dbReference>
<reference evidence="12" key="1">
    <citation type="submission" date="2016-01" db="EMBL/GenBank/DDBJ databases">
        <title>Draft genome of Chromobacterium sp. F49.</title>
        <authorList>
            <person name="Hong K.W."/>
        </authorList>
    </citation>
    <scope>NUCLEOTIDE SEQUENCE [LARGE SCALE GENOMIC DNA]</scope>
    <source>
        <strain evidence="12">M63</strain>
    </source>
</reference>
<dbReference type="GO" id="GO:0043565">
    <property type="term" value="F:sequence-specific DNA binding"/>
    <property type="evidence" value="ECO:0007669"/>
    <property type="project" value="InterPro"/>
</dbReference>
<dbReference type="OrthoDB" id="342399at2"/>
<keyword evidence="3 8" id="KW-0597">Phosphoprotein</keyword>
<dbReference type="InterPro" id="IPR041522">
    <property type="entry name" value="CdaR_GGDEF"/>
</dbReference>
<dbReference type="STRING" id="1007103.GCA_000213315_06190"/>
<dbReference type="Gene3D" id="3.40.50.2300">
    <property type="match status" value="1"/>
</dbReference>
<name>A0A161SD77_9BACL</name>
<dbReference type="InterPro" id="IPR011006">
    <property type="entry name" value="CheY-like_superfamily"/>
</dbReference>
<keyword evidence="2" id="KW-0963">Cytoplasm</keyword>
<feature type="modified residue" description="4-aspartylphosphate" evidence="8">
    <location>
        <position position="55"/>
    </location>
</feature>
<feature type="domain" description="HTH araC/xylS-type" evidence="9">
    <location>
        <begin position="417"/>
        <end position="515"/>
    </location>
</feature>
<evidence type="ECO:0000256" key="5">
    <source>
        <dbReference type="ARBA" id="ARBA00023015"/>
    </source>
</evidence>
<dbReference type="Pfam" id="PF17853">
    <property type="entry name" value="GGDEF_2"/>
    <property type="match status" value="1"/>
</dbReference>
<evidence type="ECO:0000256" key="2">
    <source>
        <dbReference type="ARBA" id="ARBA00022490"/>
    </source>
</evidence>
<dbReference type="GO" id="GO:0003700">
    <property type="term" value="F:DNA-binding transcription factor activity"/>
    <property type="evidence" value="ECO:0007669"/>
    <property type="project" value="InterPro"/>
</dbReference>
<evidence type="ECO:0000256" key="6">
    <source>
        <dbReference type="ARBA" id="ARBA00023125"/>
    </source>
</evidence>
<comment type="caution">
    <text evidence="11">The sequence shown here is derived from an EMBL/GenBank/DDBJ whole genome shotgun (WGS) entry which is preliminary data.</text>
</comment>
<evidence type="ECO:0000313" key="12">
    <source>
        <dbReference type="Proteomes" id="UP000076563"/>
    </source>
</evidence>
<feature type="domain" description="Response regulatory" evidence="10">
    <location>
        <begin position="3"/>
        <end position="120"/>
    </location>
</feature>
<evidence type="ECO:0000256" key="8">
    <source>
        <dbReference type="PROSITE-ProRule" id="PRU00169"/>
    </source>
</evidence>
<keyword evidence="4" id="KW-0902">Two-component regulatory system</keyword>